<feature type="compositionally biased region" description="Low complexity" evidence="1">
    <location>
        <begin position="484"/>
        <end position="503"/>
    </location>
</feature>
<feature type="compositionally biased region" description="Low complexity" evidence="1">
    <location>
        <begin position="225"/>
        <end position="234"/>
    </location>
</feature>
<feature type="compositionally biased region" description="Low complexity" evidence="1">
    <location>
        <begin position="345"/>
        <end position="369"/>
    </location>
</feature>
<name>A0A2T0PU61_9ACTN</name>
<dbReference type="InterPro" id="IPR021421">
    <property type="entry name" value="DUF3071"/>
</dbReference>
<dbReference type="NCBIfam" id="NF040712">
    <property type="entry name" value="SepH"/>
    <property type="match status" value="1"/>
</dbReference>
<accession>A0A2T0PU61</accession>
<organism evidence="3 4">
    <name type="scientific">Allonocardiopsis opalescens</name>
    <dbReference type="NCBI Taxonomy" id="1144618"/>
    <lineage>
        <taxon>Bacteria</taxon>
        <taxon>Bacillati</taxon>
        <taxon>Actinomycetota</taxon>
        <taxon>Actinomycetes</taxon>
        <taxon>Streptosporangiales</taxon>
        <taxon>Allonocardiopsis</taxon>
    </lineage>
</organism>
<dbReference type="InterPro" id="IPR047682">
    <property type="entry name" value="SepH-like"/>
</dbReference>
<gene>
    <name evidence="3" type="ORF">CLV72_110202</name>
</gene>
<feature type="compositionally biased region" description="Basic residues" evidence="1">
    <location>
        <begin position="547"/>
        <end position="557"/>
    </location>
</feature>
<feature type="compositionally biased region" description="Basic and acidic residues" evidence="1">
    <location>
        <begin position="187"/>
        <end position="196"/>
    </location>
</feature>
<feature type="region of interest" description="Disordered" evidence="1">
    <location>
        <begin position="187"/>
        <end position="574"/>
    </location>
</feature>
<feature type="compositionally biased region" description="Low complexity" evidence="1">
    <location>
        <begin position="514"/>
        <end position="526"/>
    </location>
</feature>
<proteinExistence type="predicted"/>
<comment type="caution">
    <text evidence="3">The sequence shown here is derived from an EMBL/GenBank/DDBJ whole genome shotgun (WGS) entry which is preliminary data.</text>
</comment>
<evidence type="ECO:0000259" key="2">
    <source>
        <dbReference type="Pfam" id="PF11268"/>
    </source>
</evidence>
<evidence type="ECO:0000313" key="4">
    <source>
        <dbReference type="Proteomes" id="UP000237846"/>
    </source>
</evidence>
<reference evidence="3 4" key="1">
    <citation type="submission" date="2018-03" db="EMBL/GenBank/DDBJ databases">
        <title>Genomic Encyclopedia of Archaeal and Bacterial Type Strains, Phase II (KMG-II): from individual species to whole genera.</title>
        <authorList>
            <person name="Goeker M."/>
        </authorList>
    </citation>
    <scope>NUCLEOTIDE SEQUENCE [LARGE SCALE GENOMIC DNA]</scope>
    <source>
        <strain evidence="3 4">DSM 45601</strain>
    </source>
</reference>
<dbReference type="EMBL" id="PVZC01000010">
    <property type="protein sequence ID" value="PRX92442.1"/>
    <property type="molecule type" value="Genomic_DNA"/>
</dbReference>
<feature type="domain" description="DUF3071" evidence="2">
    <location>
        <begin position="1"/>
        <end position="170"/>
    </location>
</feature>
<feature type="compositionally biased region" description="Low complexity" evidence="1">
    <location>
        <begin position="534"/>
        <end position="546"/>
    </location>
</feature>
<evidence type="ECO:0000313" key="3">
    <source>
        <dbReference type="EMBL" id="PRX92442.1"/>
    </source>
</evidence>
<dbReference type="Pfam" id="PF11268">
    <property type="entry name" value="DUF3071"/>
    <property type="match status" value="1"/>
</dbReference>
<dbReference type="RefSeq" id="WP_106252705.1">
    <property type="nucleotide sequence ID" value="NZ_PVZC01000010.1"/>
</dbReference>
<evidence type="ECO:0000256" key="1">
    <source>
        <dbReference type="SAM" id="MobiDB-lite"/>
    </source>
</evidence>
<protein>
    <recommendedName>
        <fullName evidence="2">DUF3071 domain-containing protein</fullName>
    </recommendedName>
</protein>
<feature type="compositionally biased region" description="Low complexity" evidence="1">
    <location>
        <begin position="399"/>
        <end position="476"/>
    </location>
</feature>
<dbReference type="AlphaFoldDB" id="A0A2T0PU61"/>
<dbReference type="OrthoDB" id="5180791at2"/>
<sequence length="574" mass="60510">MQELRLVAVSEDGTYVVLASAGRGTRFTLPIDERLRAAVRGQFSRLGQYEIEVESPLRPKEIQARIRAGETAEQIAEISGLPIERVRWFEGPVLQERQYIAQQAQRAAVRRAGDDGPGPSLGDMVTERLGRRRIDPEEAQWDSWKLEDGTWSVRITYLSDGAESSGTWVFDPRRRHVTPMDDEALRLSTDDYREPEPSPANVTPFVPRLQQARSADPGPRPAAEPPRGFARPAPLGQPGRPEAAPPQGEPARRPDPLPDRPAAQAPPWGEQPRADRRPPQPGPWDEQPPSVHPVQPGERPAAWAEPQRPPAPWTQQPGPDRAGPWTQRPEDTRPAERPPGPYAPTGPYAGAPAPAADPFAGTPAPDTTASGRPAPGGSEARRAAEQAGPLGDPADRSEAAAAPGGAATPFGEPAAPPGGAEEAVTPSAAAPEAAAVSAGADDADAPARSAAAPAATEAASATEEAADGAADSAAPEARTEEPAAEAAGRPAAEQKPARAAAQRAPDRPARKTPAKAPAREQQPADEPAAEEARPAASGDTPAPAAARRGRKSARNRRASVPSWDEIMFGAKKET</sequence>
<keyword evidence="4" id="KW-1185">Reference proteome</keyword>
<dbReference type="Proteomes" id="UP000237846">
    <property type="component" value="Unassembled WGS sequence"/>
</dbReference>